<dbReference type="GO" id="GO:0016787">
    <property type="term" value="F:hydrolase activity"/>
    <property type="evidence" value="ECO:0007669"/>
    <property type="project" value="UniProtKB-KW"/>
</dbReference>
<dbReference type="Proteomes" id="UP000463470">
    <property type="component" value="Unassembled WGS sequence"/>
</dbReference>
<comment type="caution">
    <text evidence="1">The sequence shown here is derived from an EMBL/GenBank/DDBJ whole genome shotgun (WGS) entry which is preliminary data.</text>
</comment>
<sequence>MATVSHNKLVRDLIPQIILRAGKYPETRVADDAEYRELLLAKLQEEMQEYLASGSPEELADILEVLIALAESDGLSWAEIEALADQKREERGAFRDKIVLIRVED</sequence>
<gene>
    <name evidence="1" type="ORF">GTO91_11910</name>
</gene>
<reference evidence="1 2" key="1">
    <citation type="submission" date="2020-01" db="EMBL/GenBank/DDBJ databases">
        <title>Whole-genome sequence of Heliobacterium undosum DSM 13378.</title>
        <authorList>
            <person name="Kyndt J.A."/>
            <person name="Meyer T.E."/>
        </authorList>
    </citation>
    <scope>NUCLEOTIDE SEQUENCE [LARGE SCALE GENOMIC DNA]</scope>
    <source>
        <strain evidence="1 2">DSM 13378</strain>
    </source>
</reference>
<accession>A0A845L9N5</accession>
<dbReference type="InterPro" id="IPR038735">
    <property type="entry name" value="MSMEG_1276-like_NTP-PPase_dom"/>
</dbReference>
<evidence type="ECO:0000313" key="1">
    <source>
        <dbReference type="EMBL" id="MZP30418.1"/>
    </source>
</evidence>
<evidence type="ECO:0000313" key="2">
    <source>
        <dbReference type="Proteomes" id="UP000463470"/>
    </source>
</evidence>
<dbReference type="OrthoDB" id="9813491at2"/>
<keyword evidence="2" id="KW-1185">Reference proteome</keyword>
<keyword evidence="1" id="KW-0378">Hydrolase</keyword>
<dbReference type="RefSeq" id="WP_161258939.1">
    <property type="nucleotide sequence ID" value="NZ_WXEY01000013.1"/>
</dbReference>
<dbReference type="EMBL" id="WXEY01000013">
    <property type="protein sequence ID" value="MZP30418.1"/>
    <property type="molecule type" value="Genomic_DNA"/>
</dbReference>
<proteinExistence type="predicted"/>
<dbReference type="CDD" id="cd11532">
    <property type="entry name" value="NTP-PPase_COG4997"/>
    <property type="match status" value="1"/>
</dbReference>
<organism evidence="1 2">
    <name type="scientific">Heliomicrobium undosum</name>
    <dbReference type="NCBI Taxonomy" id="121734"/>
    <lineage>
        <taxon>Bacteria</taxon>
        <taxon>Bacillati</taxon>
        <taxon>Bacillota</taxon>
        <taxon>Clostridia</taxon>
        <taxon>Eubacteriales</taxon>
        <taxon>Heliobacteriaceae</taxon>
        <taxon>Heliomicrobium</taxon>
    </lineage>
</organism>
<name>A0A845L9N5_9FIRM</name>
<dbReference type="AlphaFoldDB" id="A0A845L9N5"/>
<protein>
    <submittedName>
        <fullName evidence="1">Phosphoribosyl-ATP pyrophosphohydrolase</fullName>
    </submittedName>
</protein>